<comment type="caution">
    <text evidence="9">The sequence shown here is derived from an EMBL/GenBank/DDBJ whole genome shotgun (WGS) entry which is preliminary data.</text>
</comment>
<comment type="similarity">
    <text evidence="2">Belongs to the aromatic amine dehydrogenase heavy chain family.</text>
</comment>
<evidence type="ECO:0000256" key="4">
    <source>
        <dbReference type="ARBA" id="ARBA00022729"/>
    </source>
</evidence>
<keyword evidence="8" id="KW-1015">Disulfide bond</keyword>
<keyword evidence="7" id="KW-0560">Oxidoreductase</keyword>
<evidence type="ECO:0000313" key="9">
    <source>
        <dbReference type="EMBL" id="MCZ0865529.1"/>
    </source>
</evidence>
<dbReference type="Pfam" id="PF06433">
    <property type="entry name" value="Me-amine-dh_H"/>
    <property type="match status" value="1"/>
</dbReference>
<keyword evidence="5" id="KW-0574">Periplasm</keyword>
<evidence type="ECO:0000256" key="3">
    <source>
        <dbReference type="ARBA" id="ARBA00022448"/>
    </source>
</evidence>
<dbReference type="RefSeq" id="WP_258331675.1">
    <property type="nucleotide sequence ID" value="NZ_JAPTGG010000007.1"/>
</dbReference>
<evidence type="ECO:0000256" key="7">
    <source>
        <dbReference type="ARBA" id="ARBA00023002"/>
    </source>
</evidence>
<accession>A0A9J6RMI2</accession>
<organism evidence="9 10">
    <name type="scientific">Dasania phycosphaerae</name>
    <dbReference type="NCBI Taxonomy" id="2950436"/>
    <lineage>
        <taxon>Bacteria</taxon>
        <taxon>Pseudomonadati</taxon>
        <taxon>Pseudomonadota</taxon>
        <taxon>Gammaproteobacteria</taxon>
        <taxon>Cellvibrionales</taxon>
        <taxon>Spongiibacteraceae</taxon>
        <taxon>Dasania</taxon>
    </lineage>
</organism>
<keyword evidence="4" id="KW-0732">Signal</keyword>
<comment type="subcellular location">
    <subcellularLocation>
        <location evidence="1">Periplasm</location>
    </subcellularLocation>
</comment>
<gene>
    <name evidence="9" type="ORF">O0V09_09975</name>
</gene>
<dbReference type="InterPro" id="IPR009451">
    <property type="entry name" value="Metamine_DH_Hvc"/>
</dbReference>
<protein>
    <submittedName>
        <fullName evidence="9">Amine dehydrogenase large subunit</fullName>
    </submittedName>
</protein>
<keyword evidence="3" id="KW-0813">Transport</keyword>
<dbReference type="GO" id="GO:0030058">
    <property type="term" value="F:aliphatic amine dehydrogenase activity"/>
    <property type="evidence" value="ECO:0007669"/>
    <property type="project" value="InterPro"/>
</dbReference>
<sequence length="376" mass="42196">MAASSYAAKAEMPPLAIEEIGRIEKLPASYPEDWVLIDESSFFNMYGGKVIILDVAEKDHPKRMKGMLSKSMLGNFTQSAKRGEYYIIESFHERGSRGKKFDVLVIYDKQTLNIKKEILWPTDRLQSLPERYSMSVSADERLLYVSNFNPAASFTVVDLDSREIVETIGTPGCVLTYPMGKRRVVSICSNGGLLTTVLNDDGTLKSRHRMASFFDTDDSAVFEWPVLVGGKAYFPSFHGDLHVIDFSGEVAEYQGKWSLTNKQERAANWRPGGLALTDRDDAGHLYIIMQPDGHEGTQTHGGSQVWVFDLKTKKRLRIIEVPNWAVSLAVTRGDNPKLVITNGEMNLDIFNAKDGSFIHTVTDFNNITPLLIHKSY</sequence>
<name>A0A9J6RMI2_9GAMM</name>
<feature type="disulfide bond" evidence="8">
    <location>
        <begin position="173"/>
        <end position="188"/>
    </location>
</feature>
<evidence type="ECO:0000256" key="6">
    <source>
        <dbReference type="ARBA" id="ARBA00022982"/>
    </source>
</evidence>
<proteinExistence type="inferred from homology"/>
<keyword evidence="6" id="KW-0249">Electron transport</keyword>
<dbReference type="Proteomes" id="UP001069090">
    <property type="component" value="Unassembled WGS sequence"/>
</dbReference>
<dbReference type="AlphaFoldDB" id="A0A9J6RMI2"/>
<dbReference type="EMBL" id="JAPTGG010000007">
    <property type="protein sequence ID" value="MCZ0865529.1"/>
    <property type="molecule type" value="Genomic_DNA"/>
</dbReference>
<evidence type="ECO:0000313" key="10">
    <source>
        <dbReference type="Proteomes" id="UP001069090"/>
    </source>
</evidence>
<evidence type="ECO:0000256" key="1">
    <source>
        <dbReference type="ARBA" id="ARBA00004418"/>
    </source>
</evidence>
<dbReference type="InterPro" id="IPR015943">
    <property type="entry name" value="WD40/YVTN_repeat-like_dom_sf"/>
</dbReference>
<dbReference type="GO" id="GO:0042597">
    <property type="term" value="C:periplasmic space"/>
    <property type="evidence" value="ECO:0007669"/>
    <property type="project" value="UniProtKB-SubCell"/>
</dbReference>
<evidence type="ECO:0000256" key="5">
    <source>
        <dbReference type="ARBA" id="ARBA00022764"/>
    </source>
</evidence>
<evidence type="ECO:0000256" key="2">
    <source>
        <dbReference type="ARBA" id="ARBA00010548"/>
    </source>
</evidence>
<reference evidence="9 10" key="1">
    <citation type="submission" date="2022-12" db="EMBL/GenBank/DDBJ databases">
        <title>Dasania phycosphaerae sp. nov., isolated from particulate material of the south coast of Korea.</title>
        <authorList>
            <person name="Jiang Y."/>
        </authorList>
    </citation>
    <scope>NUCLEOTIDE SEQUENCE [LARGE SCALE GENOMIC DNA]</scope>
    <source>
        <strain evidence="9 10">GY-19</strain>
    </source>
</reference>
<dbReference type="SUPFAM" id="SSF50969">
    <property type="entry name" value="YVTN repeat-like/Quinoprotein amine dehydrogenase"/>
    <property type="match status" value="1"/>
</dbReference>
<dbReference type="Gene3D" id="2.130.10.10">
    <property type="entry name" value="YVTN repeat-like/Quinoprotein amine dehydrogenase"/>
    <property type="match status" value="1"/>
</dbReference>
<dbReference type="InterPro" id="IPR011044">
    <property type="entry name" value="Quino_amine_DH_bsu"/>
</dbReference>
<evidence type="ECO:0000256" key="8">
    <source>
        <dbReference type="PIRSR" id="PIRSR609451-50"/>
    </source>
</evidence>
<keyword evidence="10" id="KW-1185">Reference proteome</keyword>